<dbReference type="RefSeq" id="WP_096410284.1">
    <property type="nucleotide sequence ID" value="NZ_JAJNRA010000009.1"/>
</dbReference>
<accession>A0A0X8X8G7</accession>
<protein>
    <submittedName>
        <fullName evidence="3">Universal stress protein family</fullName>
    </submittedName>
</protein>
<dbReference type="Pfam" id="PF00582">
    <property type="entry name" value="Usp"/>
    <property type="match status" value="1"/>
</dbReference>
<evidence type="ECO:0000259" key="2">
    <source>
        <dbReference type="Pfam" id="PF00582"/>
    </source>
</evidence>
<evidence type="ECO:0000313" key="4">
    <source>
        <dbReference type="Proteomes" id="UP000218890"/>
    </source>
</evidence>
<dbReference type="KEGG" id="hhk:HH1059_02650"/>
<dbReference type="PRINTS" id="PR01438">
    <property type="entry name" value="UNVRSLSTRESS"/>
</dbReference>
<organism evidence="3 4">
    <name type="scientific">Halorhodospira halochloris</name>
    <name type="common">Ectothiorhodospira halochloris</name>
    <dbReference type="NCBI Taxonomy" id="1052"/>
    <lineage>
        <taxon>Bacteria</taxon>
        <taxon>Pseudomonadati</taxon>
        <taxon>Pseudomonadota</taxon>
        <taxon>Gammaproteobacteria</taxon>
        <taxon>Chromatiales</taxon>
        <taxon>Ectothiorhodospiraceae</taxon>
        <taxon>Halorhodospira</taxon>
    </lineage>
</organism>
<gene>
    <name evidence="3" type="ORF">HH1059_02650</name>
</gene>
<dbReference type="Proteomes" id="UP000218890">
    <property type="component" value="Chromosome"/>
</dbReference>
<dbReference type="PANTHER" id="PTHR46268:SF6">
    <property type="entry name" value="UNIVERSAL STRESS PROTEIN UP12"/>
    <property type="match status" value="1"/>
</dbReference>
<dbReference type="InterPro" id="IPR006016">
    <property type="entry name" value="UspA"/>
</dbReference>
<sequence length="145" mass="15361">MSEIVVGLDGSEGSQRALEWAVDEARLRSTGVRAVYVIDRRYLDSELGVLVAQPASELEAEAHGIVDRAIESLSAADDVAIDKHVLHAKDHGVVGTLLDQIGADAQLLVVGSRGHGGFAGLLLGSVSHQILQHAPCPVVVVPYRR</sequence>
<dbReference type="InterPro" id="IPR006015">
    <property type="entry name" value="Universal_stress_UspA"/>
</dbReference>
<evidence type="ECO:0000256" key="1">
    <source>
        <dbReference type="ARBA" id="ARBA00008791"/>
    </source>
</evidence>
<keyword evidence="4" id="KW-1185">Reference proteome</keyword>
<dbReference type="SUPFAM" id="SSF52402">
    <property type="entry name" value="Adenine nucleotide alpha hydrolases-like"/>
    <property type="match status" value="1"/>
</dbReference>
<dbReference type="CDD" id="cd23659">
    <property type="entry name" value="USP_At3g01520-like"/>
    <property type="match status" value="1"/>
</dbReference>
<reference evidence="3" key="1">
    <citation type="submission" date="2016-02" db="EMBL/GenBank/DDBJ databases">
        <title>Halorhodospira halochloris DSM-1059 complete genome, version 2.</title>
        <authorList>
            <person name="Tsukatani Y."/>
        </authorList>
    </citation>
    <scope>NUCLEOTIDE SEQUENCE</scope>
    <source>
        <strain evidence="3">DSM 1059</strain>
    </source>
</reference>
<proteinExistence type="inferred from homology"/>
<comment type="similarity">
    <text evidence="1">Belongs to the universal stress protein A family.</text>
</comment>
<evidence type="ECO:0000313" key="3">
    <source>
        <dbReference type="EMBL" id="BAU56942.2"/>
    </source>
</evidence>
<name>A0A0X8X8G7_HALHR</name>
<dbReference type="AlphaFoldDB" id="A0A0X8X8G7"/>
<dbReference type="PANTHER" id="PTHR46268">
    <property type="entry name" value="STRESS RESPONSE PROTEIN NHAX"/>
    <property type="match status" value="1"/>
</dbReference>
<feature type="domain" description="UspA" evidence="2">
    <location>
        <begin position="3"/>
        <end position="142"/>
    </location>
</feature>
<dbReference type="InterPro" id="IPR014729">
    <property type="entry name" value="Rossmann-like_a/b/a_fold"/>
</dbReference>
<dbReference type="EMBL" id="AP017372">
    <property type="protein sequence ID" value="BAU56942.2"/>
    <property type="molecule type" value="Genomic_DNA"/>
</dbReference>
<dbReference type="Gene3D" id="3.40.50.620">
    <property type="entry name" value="HUPs"/>
    <property type="match status" value="1"/>
</dbReference>
<dbReference type="OrthoDB" id="5795499at2"/>